<sequence length="62" mass="7204">MKVLSGLTEEQLEQALALVEKLNYRQWSRLSSAIERLYTSKVPQVTLGDLENERELLQQLLM</sequence>
<protein>
    <submittedName>
        <fullName evidence="1">Uncharacterized protein</fullName>
    </submittedName>
</protein>
<reference evidence="1 2" key="1">
    <citation type="journal article" date="2016" name="Int. J. Syst. Evol. Microbiol.">
        <title>Peptococcus simiae sp. nov., isolated from rhesus macaque faeces and emended description of the genus Peptococcus.</title>
        <authorList>
            <person name="Shkoporov A.N."/>
            <person name="Efimov B.A."/>
            <person name="Kondova I."/>
            <person name="Ouwerling B."/>
            <person name="Chaplin A.V."/>
            <person name="Shcherbakova V.A."/>
            <person name="Langermans J.A.M."/>
        </authorList>
    </citation>
    <scope>NUCLEOTIDE SEQUENCE [LARGE SCALE GENOMIC DNA]</scope>
    <source>
        <strain evidence="1 2">M108</strain>
    </source>
</reference>
<accession>A0ABW9GXG7</accession>
<keyword evidence="2" id="KW-1185">Reference proteome</keyword>
<dbReference type="Proteomes" id="UP001631949">
    <property type="component" value="Unassembled WGS sequence"/>
</dbReference>
<proteinExistence type="predicted"/>
<evidence type="ECO:0000313" key="1">
    <source>
        <dbReference type="EMBL" id="MFM9413329.1"/>
    </source>
</evidence>
<dbReference type="EMBL" id="JBJUVG010000003">
    <property type="protein sequence ID" value="MFM9413329.1"/>
    <property type="molecule type" value="Genomic_DNA"/>
</dbReference>
<name>A0ABW9GXG7_9FIRM</name>
<gene>
    <name evidence="1" type="ORF">ACKQTC_03000</name>
</gene>
<organism evidence="1 2">
    <name type="scientific">Peptococcus simiae</name>
    <dbReference type="NCBI Taxonomy" id="1643805"/>
    <lineage>
        <taxon>Bacteria</taxon>
        <taxon>Bacillati</taxon>
        <taxon>Bacillota</taxon>
        <taxon>Clostridia</taxon>
        <taxon>Eubacteriales</taxon>
        <taxon>Peptococcaceae</taxon>
        <taxon>Peptococcus</taxon>
    </lineage>
</organism>
<evidence type="ECO:0000313" key="2">
    <source>
        <dbReference type="Proteomes" id="UP001631949"/>
    </source>
</evidence>
<dbReference type="RefSeq" id="WP_408976948.1">
    <property type="nucleotide sequence ID" value="NZ_JBJUVG010000003.1"/>
</dbReference>
<comment type="caution">
    <text evidence="1">The sequence shown here is derived from an EMBL/GenBank/DDBJ whole genome shotgun (WGS) entry which is preliminary data.</text>
</comment>